<accession>A0A136IUH5</accession>
<dbReference type="OrthoDB" id="4775224at2759"/>
<feature type="signal peptide" evidence="2">
    <location>
        <begin position="1"/>
        <end position="20"/>
    </location>
</feature>
<feature type="compositionally biased region" description="Polar residues" evidence="1">
    <location>
        <begin position="175"/>
        <end position="184"/>
    </location>
</feature>
<evidence type="ECO:0000313" key="3">
    <source>
        <dbReference type="EMBL" id="KXJ88562.1"/>
    </source>
</evidence>
<feature type="chain" id="PRO_5007293140" evidence="2">
    <location>
        <begin position="21"/>
        <end position="233"/>
    </location>
</feature>
<dbReference type="Proteomes" id="UP000070501">
    <property type="component" value="Unassembled WGS sequence"/>
</dbReference>
<reference evidence="4" key="1">
    <citation type="submission" date="2016-02" db="EMBL/GenBank/DDBJ databases">
        <title>Draft genome sequence of Microdochium bolleyi, a fungal endophyte of beachgrass.</title>
        <authorList>
            <consortium name="DOE Joint Genome Institute"/>
            <person name="David A.S."/>
            <person name="May G."/>
            <person name="Haridas S."/>
            <person name="Lim J."/>
            <person name="Wang M."/>
            <person name="Labutti K."/>
            <person name="Lipzen A."/>
            <person name="Barry K."/>
            <person name="Grigoriev I.V."/>
        </authorList>
    </citation>
    <scope>NUCLEOTIDE SEQUENCE [LARGE SCALE GENOMIC DNA]</scope>
    <source>
        <strain evidence="4">J235TASD1</strain>
    </source>
</reference>
<organism evidence="3 4">
    <name type="scientific">Microdochium bolleyi</name>
    <dbReference type="NCBI Taxonomy" id="196109"/>
    <lineage>
        <taxon>Eukaryota</taxon>
        <taxon>Fungi</taxon>
        <taxon>Dikarya</taxon>
        <taxon>Ascomycota</taxon>
        <taxon>Pezizomycotina</taxon>
        <taxon>Sordariomycetes</taxon>
        <taxon>Xylariomycetidae</taxon>
        <taxon>Xylariales</taxon>
        <taxon>Microdochiaceae</taxon>
        <taxon>Microdochium</taxon>
    </lineage>
</organism>
<evidence type="ECO:0000256" key="1">
    <source>
        <dbReference type="SAM" id="MobiDB-lite"/>
    </source>
</evidence>
<protein>
    <submittedName>
        <fullName evidence="3">Uncharacterized protein</fullName>
    </submittedName>
</protein>
<dbReference type="AlphaFoldDB" id="A0A136IUH5"/>
<keyword evidence="4" id="KW-1185">Reference proteome</keyword>
<name>A0A136IUH5_9PEZI</name>
<dbReference type="InParanoid" id="A0A136IUH5"/>
<proteinExistence type="predicted"/>
<evidence type="ECO:0000313" key="4">
    <source>
        <dbReference type="Proteomes" id="UP000070501"/>
    </source>
</evidence>
<evidence type="ECO:0000256" key="2">
    <source>
        <dbReference type="SAM" id="SignalP"/>
    </source>
</evidence>
<gene>
    <name evidence="3" type="ORF">Micbo1qcDRAFT_207278</name>
</gene>
<keyword evidence="2" id="KW-0732">Signal</keyword>
<sequence>MRFSPSIIVLGSALAGSAIATIAEQAQPARIARGVEPRQTDSAGGGLQDSLLPKLLELANAFDLAVCIPGALSLIPQLPPIPTGLLNNDVVTQVLSQTTLASNQVCSFSITGTAGAAVTSFLPTWYSWYGKHSSDIQSIITRYGCTSATKLVQTVEAYTTCPAVSGAIVSGITAAPSTSGTRPAQTSGSRTSSRPTTSSTPAPAPGAASGQQQAGLVGAVAAVAGFAGLVVVL</sequence>
<feature type="compositionally biased region" description="Low complexity" evidence="1">
    <location>
        <begin position="185"/>
        <end position="210"/>
    </location>
</feature>
<dbReference type="EMBL" id="KQ964258">
    <property type="protein sequence ID" value="KXJ88562.1"/>
    <property type="molecule type" value="Genomic_DNA"/>
</dbReference>
<dbReference type="STRING" id="196109.A0A136IUH5"/>
<feature type="region of interest" description="Disordered" evidence="1">
    <location>
        <begin position="175"/>
        <end position="210"/>
    </location>
</feature>